<keyword evidence="3" id="KW-1185">Reference proteome</keyword>
<name>A0ABR8JY63_9BACT</name>
<accession>A0ABR8JY63</accession>
<organism evidence="2 3">
    <name type="scientific">Hymenobacter armeniacus</name>
    <dbReference type="NCBI Taxonomy" id="2771358"/>
    <lineage>
        <taxon>Bacteria</taxon>
        <taxon>Pseudomonadati</taxon>
        <taxon>Bacteroidota</taxon>
        <taxon>Cytophagia</taxon>
        <taxon>Cytophagales</taxon>
        <taxon>Hymenobacteraceae</taxon>
        <taxon>Hymenobacter</taxon>
    </lineage>
</organism>
<dbReference type="InterPro" id="IPR018649">
    <property type="entry name" value="SHOCT"/>
</dbReference>
<dbReference type="EMBL" id="JACXAC010000003">
    <property type="protein sequence ID" value="MBD2722694.1"/>
    <property type="molecule type" value="Genomic_DNA"/>
</dbReference>
<proteinExistence type="predicted"/>
<feature type="domain" description="SHOCT" evidence="1">
    <location>
        <begin position="135"/>
        <end position="162"/>
    </location>
</feature>
<sequence length="165" mass="18421">MLAEINGQNGKLMVFEDHITLSRATFNGFMSQGGFVGERIYFYKDIVTIEYKKPTFFSNGYFKFIVPGTEESDATVGPFYSSPQSMTDPNTIVLRAFSSKVGDKAEKIHKLVMEKLFEAKLKQPGAGMTTSNKMDELKKLGELKASGILTNDEFESEKNKLLSSC</sequence>
<dbReference type="Proteomes" id="UP000606003">
    <property type="component" value="Unassembled WGS sequence"/>
</dbReference>
<protein>
    <submittedName>
        <fullName evidence="2">SHOCT domain-containing protein</fullName>
    </submittedName>
</protein>
<comment type="caution">
    <text evidence="2">The sequence shown here is derived from an EMBL/GenBank/DDBJ whole genome shotgun (WGS) entry which is preliminary data.</text>
</comment>
<gene>
    <name evidence="2" type="ORF">IC234_11220</name>
</gene>
<dbReference type="RefSeq" id="WP_190924524.1">
    <property type="nucleotide sequence ID" value="NZ_JACXAC010000003.1"/>
</dbReference>
<evidence type="ECO:0000313" key="2">
    <source>
        <dbReference type="EMBL" id="MBD2722694.1"/>
    </source>
</evidence>
<evidence type="ECO:0000259" key="1">
    <source>
        <dbReference type="Pfam" id="PF09851"/>
    </source>
</evidence>
<evidence type="ECO:0000313" key="3">
    <source>
        <dbReference type="Proteomes" id="UP000606003"/>
    </source>
</evidence>
<dbReference type="Pfam" id="PF09851">
    <property type="entry name" value="SHOCT"/>
    <property type="match status" value="1"/>
</dbReference>
<reference evidence="2 3" key="1">
    <citation type="submission" date="2020-09" db="EMBL/GenBank/DDBJ databases">
        <authorList>
            <person name="Kim M.K."/>
        </authorList>
    </citation>
    <scope>NUCLEOTIDE SEQUENCE [LARGE SCALE GENOMIC DNA]</scope>
    <source>
        <strain evidence="2 3">BT189</strain>
    </source>
</reference>